<reference evidence="1" key="1">
    <citation type="submission" date="2021-03" db="EMBL/GenBank/DDBJ databases">
        <title>Evolutionary priming and transition to the ectomycorrhizal habit in an iconic lineage of mushroom-forming fungi: is preadaptation a requirement?</title>
        <authorList>
            <consortium name="DOE Joint Genome Institute"/>
            <person name="Looney B.P."/>
            <person name="Miyauchi S."/>
            <person name="Morin E."/>
            <person name="Drula E."/>
            <person name="Courty P.E."/>
            <person name="Chicoki N."/>
            <person name="Fauchery L."/>
            <person name="Kohler A."/>
            <person name="Kuo A."/>
            <person name="LaButti K."/>
            <person name="Pangilinan J."/>
            <person name="Lipzen A."/>
            <person name="Riley R."/>
            <person name="Andreopoulos W."/>
            <person name="He G."/>
            <person name="Johnson J."/>
            <person name="Barry K.W."/>
            <person name="Grigoriev I.V."/>
            <person name="Nagy L."/>
            <person name="Hibbett D."/>
            <person name="Henrissat B."/>
            <person name="Matheny P.B."/>
            <person name="Labbe J."/>
            <person name="Martin A.F."/>
        </authorList>
    </citation>
    <scope>NUCLEOTIDE SEQUENCE</scope>
    <source>
        <strain evidence="1">BPL698</strain>
    </source>
</reference>
<sequence length="735" mass="82874">MTNTSSGSKRSSDGFADTEHRKRSRDSETRDSKDPRTSGKSYGARDRYSADDRFRRDHSPRRDHDRDYRVRDDRWERDGRRDRARRDSDRYRDRRHEDRGRRSSYVNERRHCTPTPESPRRPSNGSSRPRRTPDSDREEGEISPHPLCKSSPPPRKMPTNLETSPSCAPPPNPTHPMQSGLDLELATSPVPNDVTLAARRAKRQAILAKYAGVASVNTAEPSPSPGPSSAVQPPLPSTVVSDHQPQYHSIVGQSRSGWISRDQSAGPSHRPESQSASPAPDIFELAKGGEEEGAQAEVQEQAKRDGAREQVSAADYDPSLDRREDEQRRVRGGKAELSQDVEMIEEGDEEDEGDVDDMFAVSTADKKKGTKVKKVIKPALPALITTTLDTAADPEGYYQVILGEHLDSGRYQVFSSVGKGMFANVVRARVLQSETGEVGKEVAIKIIRSQESMYKAGQKEVQILNRLKQSDPDDKKHVVRLERTFEHRGHLCLVFESLSMNLRDVVKRFGKDVGLNIRAVRAYAQQLFLALSLLRKCNIMHADIKPDNILVNEQKTQLKLCDLGSASDASENEITPYLVSRFYRAPEIILGMPYDPALDVWSVGCTLYELYTGKILLPGRSNNQMLLLMMELKGRFNQKMLKRAKFEDSYFDEMGGFESIERDKVTGADVVRKVHISKPTRDMRTRLMPPSSAQMKDDERKLLLSFVDLLDRCLALDPARRITPKESLMHPFLRG</sequence>
<comment type="caution">
    <text evidence="1">The sequence shown here is derived from an EMBL/GenBank/DDBJ whole genome shotgun (WGS) entry which is preliminary data.</text>
</comment>
<gene>
    <name evidence="1" type="ORF">F5148DRAFT_498722</name>
</gene>
<keyword evidence="2" id="KW-1185">Reference proteome</keyword>
<proteinExistence type="predicted"/>
<organism evidence="1 2">
    <name type="scientific">Russula earlei</name>
    <dbReference type="NCBI Taxonomy" id="71964"/>
    <lineage>
        <taxon>Eukaryota</taxon>
        <taxon>Fungi</taxon>
        <taxon>Dikarya</taxon>
        <taxon>Basidiomycota</taxon>
        <taxon>Agaricomycotina</taxon>
        <taxon>Agaricomycetes</taxon>
        <taxon>Russulales</taxon>
        <taxon>Russulaceae</taxon>
        <taxon>Russula</taxon>
    </lineage>
</organism>
<accession>A0ACC0TYZ5</accession>
<evidence type="ECO:0000313" key="1">
    <source>
        <dbReference type="EMBL" id="KAI9452666.1"/>
    </source>
</evidence>
<dbReference type="Proteomes" id="UP001207468">
    <property type="component" value="Unassembled WGS sequence"/>
</dbReference>
<name>A0ACC0TYZ5_9AGAM</name>
<protein>
    <submittedName>
        <fullName evidence="1">Kinase-like domain-containing protein</fullName>
    </submittedName>
</protein>
<evidence type="ECO:0000313" key="2">
    <source>
        <dbReference type="Proteomes" id="UP001207468"/>
    </source>
</evidence>
<dbReference type="EMBL" id="JAGFNK010000330">
    <property type="protein sequence ID" value="KAI9452666.1"/>
    <property type="molecule type" value="Genomic_DNA"/>
</dbReference>